<dbReference type="Pfam" id="PF03466">
    <property type="entry name" value="LysR_substrate"/>
    <property type="match status" value="1"/>
</dbReference>
<evidence type="ECO:0000313" key="7">
    <source>
        <dbReference type="Proteomes" id="UP000194151"/>
    </source>
</evidence>
<gene>
    <name evidence="6" type="ORF">CAL12_25925</name>
</gene>
<evidence type="ECO:0000256" key="3">
    <source>
        <dbReference type="ARBA" id="ARBA00023125"/>
    </source>
</evidence>
<feature type="domain" description="HTH lysR-type" evidence="5">
    <location>
        <begin position="25"/>
        <end position="83"/>
    </location>
</feature>
<dbReference type="Pfam" id="PF00126">
    <property type="entry name" value="HTH_1"/>
    <property type="match status" value="1"/>
</dbReference>
<dbReference type="EMBL" id="CP021108">
    <property type="protein sequence ID" value="ARP83911.1"/>
    <property type="molecule type" value="Genomic_DNA"/>
</dbReference>
<dbReference type="SUPFAM" id="SSF46785">
    <property type="entry name" value="Winged helix' DNA-binding domain"/>
    <property type="match status" value="1"/>
</dbReference>
<keyword evidence="7" id="KW-1185">Reference proteome</keyword>
<dbReference type="SUPFAM" id="SSF53850">
    <property type="entry name" value="Periplasmic binding protein-like II"/>
    <property type="match status" value="1"/>
</dbReference>
<proteinExistence type="inferred from homology"/>
<keyword evidence="4" id="KW-0804">Transcription</keyword>
<dbReference type="Gene3D" id="1.10.10.10">
    <property type="entry name" value="Winged helix-like DNA-binding domain superfamily/Winged helix DNA-binding domain"/>
    <property type="match status" value="1"/>
</dbReference>
<dbReference type="GO" id="GO:0010628">
    <property type="term" value="P:positive regulation of gene expression"/>
    <property type="evidence" value="ECO:0007669"/>
    <property type="project" value="TreeGrafter"/>
</dbReference>
<sequence>MVRPHRWARQFFFTASLFVSSMTSIRLRYIEVFLALMQTGSAQGAANLLCTTQPSISKTLGALERQLGFQLFVRTAGSRLKPTADAYALMVEGNRVNEELRSFLQVAAELQAGQAAHLNVQSTAAIATYLLPRVVARYKQAWRESRLSLTVSGADAIVSSVRNQHTDIGIVITGPEEEFPLVRTVWSAPMVCIFPKGHALAARAEITPEDLAGQPLIAYRSSLGLGKMVENAFTSAGVPLPAEIRVNNTGVTCRIVEEGYGVAVVDRLSLAANNYSNIECRPFLPECLMRVGLVLSERVPLSMQGQRFVETLEQCLKEL</sequence>
<dbReference type="AlphaFoldDB" id="A0A1W6YSD3"/>
<dbReference type="PANTHER" id="PTHR30427:SF1">
    <property type="entry name" value="TRANSCRIPTIONAL ACTIVATOR PROTEIN LYSR"/>
    <property type="match status" value="1"/>
</dbReference>
<dbReference type="Gene3D" id="3.40.190.10">
    <property type="entry name" value="Periplasmic binding protein-like II"/>
    <property type="match status" value="2"/>
</dbReference>
<dbReference type="KEGG" id="bgv:CAL12_25925"/>
<keyword evidence="2" id="KW-0805">Transcription regulation</keyword>
<evidence type="ECO:0000259" key="5">
    <source>
        <dbReference type="PROSITE" id="PS50931"/>
    </source>
</evidence>
<protein>
    <recommendedName>
        <fullName evidence="5">HTH lysR-type domain-containing protein</fullName>
    </recommendedName>
</protein>
<dbReference type="GO" id="GO:0043565">
    <property type="term" value="F:sequence-specific DNA binding"/>
    <property type="evidence" value="ECO:0007669"/>
    <property type="project" value="TreeGrafter"/>
</dbReference>
<dbReference type="Proteomes" id="UP000194151">
    <property type="component" value="Chromosome"/>
</dbReference>
<reference evidence="6 7" key="1">
    <citation type="submission" date="2017-05" db="EMBL/GenBank/DDBJ databases">
        <title>Complete and WGS of Bordetella genogroups.</title>
        <authorList>
            <person name="Spilker T."/>
            <person name="LiPuma J."/>
        </authorList>
    </citation>
    <scope>NUCLEOTIDE SEQUENCE [LARGE SCALE GENOMIC DNA]</scope>
    <source>
        <strain evidence="6 7">AU19157</strain>
    </source>
</reference>
<dbReference type="InterPro" id="IPR000847">
    <property type="entry name" value="LysR_HTH_N"/>
</dbReference>
<organism evidence="6 7">
    <name type="scientific">Bordetella genomosp. 8</name>
    <dbReference type="NCBI Taxonomy" id="1416806"/>
    <lineage>
        <taxon>Bacteria</taxon>
        <taxon>Pseudomonadati</taxon>
        <taxon>Pseudomonadota</taxon>
        <taxon>Betaproteobacteria</taxon>
        <taxon>Burkholderiales</taxon>
        <taxon>Alcaligenaceae</taxon>
        <taxon>Bordetella</taxon>
    </lineage>
</organism>
<dbReference type="InterPro" id="IPR036390">
    <property type="entry name" value="WH_DNA-bd_sf"/>
</dbReference>
<accession>A0A1W6YSD3</accession>
<dbReference type="InterPro" id="IPR036388">
    <property type="entry name" value="WH-like_DNA-bd_sf"/>
</dbReference>
<name>A0A1W6YSD3_9BORD</name>
<dbReference type="PROSITE" id="PS50931">
    <property type="entry name" value="HTH_LYSR"/>
    <property type="match status" value="1"/>
</dbReference>
<evidence type="ECO:0000256" key="1">
    <source>
        <dbReference type="ARBA" id="ARBA00009437"/>
    </source>
</evidence>
<keyword evidence="3" id="KW-0238">DNA-binding</keyword>
<dbReference type="STRING" id="1416806.CAL12_25925"/>
<dbReference type="PANTHER" id="PTHR30427">
    <property type="entry name" value="TRANSCRIPTIONAL ACTIVATOR PROTEIN LYSR"/>
    <property type="match status" value="1"/>
</dbReference>
<evidence type="ECO:0000256" key="4">
    <source>
        <dbReference type="ARBA" id="ARBA00023163"/>
    </source>
</evidence>
<dbReference type="InterPro" id="IPR005119">
    <property type="entry name" value="LysR_subst-bd"/>
</dbReference>
<dbReference type="OrthoDB" id="110033at2"/>
<comment type="similarity">
    <text evidence="1">Belongs to the LysR transcriptional regulatory family.</text>
</comment>
<evidence type="ECO:0000313" key="6">
    <source>
        <dbReference type="EMBL" id="ARP83911.1"/>
    </source>
</evidence>
<evidence type="ECO:0000256" key="2">
    <source>
        <dbReference type="ARBA" id="ARBA00023015"/>
    </source>
</evidence>
<dbReference type="GO" id="GO:0003700">
    <property type="term" value="F:DNA-binding transcription factor activity"/>
    <property type="evidence" value="ECO:0007669"/>
    <property type="project" value="InterPro"/>
</dbReference>